<name>A0A0P6XQ14_9CHLR</name>
<dbReference type="PROSITE" id="PS51257">
    <property type="entry name" value="PROKAR_LIPOPROTEIN"/>
    <property type="match status" value="1"/>
</dbReference>
<protein>
    <recommendedName>
        <fullName evidence="3">DUF2993 domain-containing protein</fullName>
    </recommendedName>
</protein>
<dbReference type="RefSeq" id="WP_075063570.1">
    <property type="nucleotide sequence ID" value="NZ_LGCL01000032.1"/>
</dbReference>
<evidence type="ECO:0000313" key="2">
    <source>
        <dbReference type="Proteomes" id="UP000050417"/>
    </source>
</evidence>
<comment type="caution">
    <text evidence="1">The sequence shown here is derived from an EMBL/GenBank/DDBJ whole genome shotgun (WGS) entry which is preliminary data.</text>
</comment>
<evidence type="ECO:0000313" key="1">
    <source>
        <dbReference type="EMBL" id="KPL74333.1"/>
    </source>
</evidence>
<accession>A0A0P6XQ14</accession>
<evidence type="ECO:0008006" key="3">
    <source>
        <dbReference type="Google" id="ProtNLM"/>
    </source>
</evidence>
<keyword evidence="2" id="KW-1185">Reference proteome</keyword>
<sequence>MKSIYGKLIPFLLIVTFVSIACNLPVSVASDPHSPVEVSAQDAQSAVNTLEEAADQLGQSGATTIQLTESQLSALLANQLAGAESGGFSNPQVQIEGEQIWVVGNIQQGPISVGVQLTLAAVKDAAGKPSIQLQSVDFGQFPAPQSMVDNLSSFVNTSINQAMSETAGELEIVDLVVGNDAITITVRKN</sequence>
<dbReference type="EMBL" id="LGCL01000032">
    <property type="protein sequence ID" value="KPL74333.1"/>
    <property type="molecule type" value="Genomic_DNA"/>
</dbReference>
<dbReference type="Proteomes" id="UP000050417">
    <property type="component" value="Unassembled WGS sequence"/>
</dbReference>
<organism evidence="1 2">
    <name type="scientific">Ornatilinea apprima</name>
    <dbReference type="NCBI Taxonomy" id="1134406"/>
    <lineage>
        <taxon>Bacteria</taxon>
        <taxon>Bacillati</taxon>
        <taxon>Chloroflexota</taxon>
        <taxon>Anaerolineae</taxon>
        <taxon>Anaerolineales</taxon>
        <taxon>Anaerolineaceae</taxon>
        <taxon>Ornatilinea</taxon>
    </lineage>
</organism>
<proteinExistence type="predicted"/>
<dbReference type="STRING" id="1134406.ADN00_13595"/>
<dbReference type="AlphaFoldDB" id="A0A0P6XQ14"/>
<reference evidence="1 2" key="1">
    <citation type="submission" date="2015-07" db="EMBL/GenBank/DDBJ databases">
        <title>Genome sequence of Ornatilinea apprima DSM 23815.</title>
        <authorList>
            <person name="Hemp J."/>
            <person name="Ward L.M."/>
            <person name="Pace L.A."/>
            <person name="Fischer W.W."/>
        </authorList>
    </citation>
    <scope>NUCLEOTIDE SEQUENCE [LARGE SCALE GENOMIC DNA]</scope>
    <source>
        <strain evidence="1 2">P3M-1</strain>
    </source>
</reference>
<gene>
    <name evidence="1" type="ORF">ADN00_13595</name>
</gene>